<evidence type="ECO:0000313" key="3">
    <source>
        <dbReference type="Proteomes" id="UP000826709"/>
    </source>
</evidence>
<feature type="transmembrane region" description="Helical" evidence="1">
    <location>
        <begin position="250"/>
        <end position="272"/>
    </location>
</feature>
<dbReference type="AlphaFoldDB" id="A0A8G0ZZZ1"/>
<keyword evidence="1" id="KW-1133">Transmembrane helix</keyword>
<evidence type="ECO:0000256" key="1">
    <source>
        <dbReference type="SAM" id="Phobius"/>
    </source>
</evidence>
<dbReference type="OrthoDB" id="93530at2157"/>
<dbReference type="RefSeq" id="WP_220681778.1">
    <property type="nucleotide sequence ID" value="NZ_CP037968.1"/>
</dbReference>
<keyword evidence="1" id="KW-0472">Membrane</keyword>
<reference evidence="2" key="2">
    <citation type="submission" date="2019-03" db="EMBL/GenBank/DDBJ databases">
        <authorList>
            <person name="Chen S.-C."/>
            <person name="Wu S.-Y."/>
            <person name="Lai M.-C."/>
        </authorList>
    </citation>
    <scope>NUCLEOTIDE SEQUENCE</scope>
    <source>
        <strain evidence="2">ML15</strain>
    </source>
</reference>
<organism evidence="2 3">
    <name type="scientific">Methanofollis formosanus</name>
    <dbReference type="NCBI Taxonomy" id="299308"/>
    <lineage>
        <taxon>Archaea</taxon>
        <taxon>Methanobacteriati</taxon>
        <taxon>Methanobacteriota</taxon>
        <taxon>Stenosarchaea group</taxon>
        <taxon>Methanomicrobia</taxon>
        <taxon>Methanomicrobiales</taxon>
        <taxon>Methanomicrobiaceae</taxon>
        <taxon>Methanofollis</taxon>
    </lineage>
</organism>
<gene>
    <name evidence="2" type="ORF">E2N92_00635</name>
</gene>
<dbReference type="EMBL" id="CP037968">
    <property type="protein sequence ID" value="QYZ78040.1"/>
    <property type="molecule type" value="Genomic_DNA"/>
</dbReference>
<proteinExistence type="predicted"/>
<protein>
    <submittedName>
        <fullName evidence="2">Uncharacterized protein</fullName>
    </submittedName>
</protein>
<keyword evidence="3" id="KW-1185">Reference proteome</keyword>
<sequence length="311" mass="34613">MVTVISTLLSFTDRHAGETPMPSHPPTKVRFKNVIDRAEAVEFLRDWWRDGPKARGLEEEGQVTGCTACYVPFWSTKWGATAYVDVSLVETFKRSPVKVVYEIHLTRTDVACDSGEIEVSFLPTLRGETVPDTMCAEPELGATVSAEEVLAGQKKLVDVRVGRMLDEKHQYFSRQVRTRLLERTLVYYPLWVAHYTFRGRPYRATVDGVTGEVLAGRAPGDLLTRCCTGAGVLLVCAVGAAIWFRILLTLGWIGVLMIGSVVFLFCLGIVWWKYSFLRYGSVVVTGQAAGGYRYCSKIKIPAPEGETSWGQ</sequence>
<evidence type="ECO:0000313" key="2">
    <source>
        <dbReference type="EMBL" id="QYZ78040.1"/>
    </source>
</evidence>
<dbReference type="Proteomes" id="UP000826709">
    <property type="component" value="Chromosome"/>
</dbReference>
<dbReference type="KEGG" id="mfk:E2N92_00635"/>
<keyword evidence="1" id="KW-0812">Transmembrane</keyword>
<reference evidence="2" key="1">
    <citation type="journal article" date="2005" name="Int. J. Syst. Evol. Microbiol.">
        <title>Methanofollis formosanus sp. nov., isolated from a fish pond.</title>
        <authorList>
            <person name="Wu S.Y."/>
            <person name="Chen S.C."/>
            <person name="Lai M.C."/>
        </authorList>
    </citation>
    <scope>NUCLEOTIDE SEQUENCE</scope>
    <source>
        <strain evidence="2">ML15</strain>
    </source>
</reference>
<feature type="transmembrane region" description="Helical" evidence="1">
    <location>
        <begin position="222"/>
        <end position="244"/>
    </location>
</feature>
<accession>A0A8G0ZZZ1</accession>
<name>A0A8G0ZZZ1_9EURY</name>